<dbReference type="AlphaFoldDB" id="A0A194PT01"/>
<evidence type="ECO:0000313" key="1">
    <source>
        <dbReference type="EMBL" id="KPI96093.1"/>
    </source>
</evidence>
<dbReference type="Proteomes" id="UP000053268">
    <property type="component" value="Unassembled WGS sequence"/>
</dbReference>
<dbReference type="PANTHER" id="PTHR31859">
    <property type="entry name" value="TETRATRICOPEPTIDE REPEAT PROTEIN 39 FAMILY MEMBER"/>
    <property type="match status" value="1"/>
</dbReference>
<dbReference type="PANTHER" id="PTHR31859:SF1">
    <property type="entry name" value="TETRATRICOPEPTIDE REPEAT PROTEIN 39C"/>
    <property type="match status" value="1"/>
</dbReference>
<protein>
    <submittedName>
        <fullName evidence="1">Tetratricopeptide repeat protein 39A</fullName>
    </submittedName>
</protein>
<gene>
    <name evidence="1" type="ORF">RR46_06827</name>
</gene>
<proteinExistence type="predicted"/>
<name>A0A194PT01_PAPXU</name>
<sequence length="421" mass="48618">MDPHLILHHCHLALTRFFRKDLENLIIVTSAWDRAALSHGSNWSQYSQNEVLPLPHALVVDLMSTMRYTRDAYLHQYNFDANEYTLESKELLQVLREFDYADEIPDLLRVALNLNLTFYTFRKMYSVLEEKLFETEESINIVEKGIKQGILTVFSLIPALPDRLEISVKNATVEFIPDRWIILDKKRLQQLREHCAMAAATHRHIALFSPEVAQLPRFCASEIMWSNGSVPLLTLRMSGRSLEDYSKVLKGIDHFKIESCQLLVPAVELLSLWNLSAAISGEPRLTIFMLKMMKLVVSDYEEERDNYRPVGVEGNNTINVLYIYGCSLSAIGNPRDAVKYFKDVIRIKPYITEDRFLVPYAKLELAMCHHALGQTESARVILIDVKANYFHHSKPLRFLYRLYHKIIVNEDDPTTSPPSTD</sequence>
<dbReference type="InterPro" id="IPR019412">
    <property type="entry name" value="IML2/TPR_39"/>
</dbReference>
<dbReference type="SUPFAM" id="SSF48452">
    <property type="entry name" value="TPR-like"/>
    <property type="match status" value="1"/>
</dbReference>
<reference evidence="1 2" key="1">
    <citation type="journal article" date="2015" name="Nat. Commun.">
        <title>Outbred genome sequencing and CRISPR/Cas9 gene editing in butterflies.</title>
        <authorList>
            <person name="Li X."/>
            <person name="Fan D."/>
            <person name="Zhang W."/>
            <person name="Liu G."/>
            <person name="Zhang L."/>
            <person name="Zhao L."/>
            <person name="Fang X."/>
            <person name="Chen L."/>
            <person name="Dong Y."/>
            <person name="Chen Y."/>
            <person name="Ding Y."/>
            <person name="Zhao R."/>
            <person name="Feng M."/>
            <person name="Zhu Y."/>
            <person name="Feng Y."/>
            <person name="Jiang X."/>
            <person name="Zhu D."/>
            <person name="Xiang H."/>
            <person name="Feng X."/>
            <person name="Li S."/>
            <person name="Wang J."/>
            <person name="Zhang G."/>
            <person name="Kronforst M.R."/>
            <person name="Wang W."/>
        </authorList>
    </citation>
    <scope>NUCLEOTIDE SEQUENCE [LARGE SCALE GENOMIC DNA]</scope>
    <source>
        <strain evidence="1">Ya'a_city_454_Px</strain>
        <tissue evidence="1">Whole body</tissue>
    </source>
</reference>
<evidence type="ECO:0000313" key="2">
    <source>
        <dbReference type="Proteomes" id="UP000053268"/>
    </source>
</evidence>
<accession>A0A194PT01</accession>
<keyword evidence="2" id="KW-1185">Reference proteome</keyword>
<dbReference type="InterPro" id="IPR011990">
    <property type="entry name" value="TPR-like_helical_dom_sf"/>
</dbReference>
<organism evidence="1 2">
    <name type="scientific">Papilio xuthus</name>
    <name type="common">Asian swallowtail butterfly</name>
    <dbReference type="NCBI Taxonomy" id="66420"/>
    <lineage>
        <taxon>Eukaryota</taxon>
        <taxon>Metazoa</taxon>
        <taxon>Ecdysozoa</taxon>
        <taxon>Arthropoda</taxon>
        <taxon>Hexapoda</taxon>
        <taxon>Insecta</taxon>
        <taxon>Pterygota</taxon>
        <taxon>Neoptera</taxon>
        <taxon>Endopterygota</taxon>
        <taxon>Lepidoptera</taxon>
        <taxon>Glossata</taxon>
        <taxon>Ditrysia</taxon>
        <taxon>Papilionoidea</taxon>
        <taxon>Papilionidae</taxon>
        <taxon>Papilioninae</taxon>
        <taxon>Papilio</taxon>
    </lineage>
</organism>
<dbReference type="Gene3D" id="1.25.40.10">
    <property type="entry name" value="Tetratricopeptide repeat domain"/>
    <property type="match status" value="1"/>
</dbReference>
<dbReference type="EMBL" id="KQ459594">
    <property type="protein sequence ID" value="KPI96093.1"/>
    <property type="molecule type" value="Genomic_DNA"/>
</dbReference>